<dbReference type="EMBL" id="QJKF01000001">
    <property type="protein sequence ID" value="PXX71209.1"/>
    <property type="molecule type" value="Genomic_DNA"/>
</dbReference>
<dbReference type="Pfam" id="PF01928">
    <property type="entry name" value="CYTH"/>
    <property type="match status" value="1"/>
</dbReference>
<keyword evidence="4" id="KW-1185">Reference proteome</keyword>
<gene>
    <name evidence="3" type="ORF">DFR70_101631</name>
</gene>
<dbReference type="CDD" id="cd07374">
    <property type="entry name" value="CYTH-like_Pase"/>
    <property type="match status" value="1"/>
</dbReference>
<dbReference type="SMART" id="SM01118">
    <property type="entry name" value="CYTH"/>
    <property type="match status" value="1"/>
</dbReference>
<organism evidence="3 4">
    <name type="scientific">Nocardia tenerifensis</name>
    <dbReference type="NCBI Taxonomy" id="228006"/>
    <lineage>
        <taxon>Bacteria</taxon>
        <taxon>Bacillati</taxon>
        <taxon>Actinomycetota</taxon>
        <taxon>Actinomycetes</taxon>
        <taxon>Mycobacteriales</taxon>
        <taxon>Nocardiaceae</taxon>
        <taxon>Nocardia</taxon>
    </lineage>
</organism>
<dbReference type="InterPro" id="IPR007899">
    <property type="entry name" value="CHAD_dom"/>
</dbReference>
<dbReference type="AlphaFoldDB" id="A0A318KEH8"/>
<dbReference type="PROSITE" id="PS51707">
    <property type="entry name" value="CYTH"/>
    <property type="match status" value="1"/>
</dbReference>
<dbReference type="Gene3D" id="1.40.20.10">
    <property type="entry name" value="CHAD domain"/>
    <property type="match status" value="1"/>
</dbReference>
<name>A0A318KEH8_9NOCA</name>
<dbReference type="RefSeq" id="WP_040742652.1">
    <property type="nucleotide sequence ID" value="NZ_QJKF01000001.1"/>
</dbReference>
<evidence type="ECO:0000313" key="3">
    <source>
        <dbReference type="EMBL" id="PXX71209.1"/>
    </source>
</evidence>
<evidence type="ECO:0000313" key="4">
    <source>
        <dbReference type="Proteomes" id="UP000247569"/>
    </source>
</evidence>
<evidence type="ECO:0000259" key="2">
    <source>
        <dbReference type="PROSITE" id="PS51708"/>
    </source>
</evidence>
<dbReference type="PANTHER" id="PTHR39339">
    <property type="entry name" value="SLR1444 PROTEIN"/>
    <property type="match status" value="1"/>
</dbReference>
<accession>A0A318KEH8</accession>
<reference evidence="3 4" key="1">
    <citation type="submission" date="2018-05" db="EMBL/GenBank/DDBJ databases">
        <title>Genomic Encyclopedia of Type Strains, Phase IV (KMG-IV): sequencing the most valuable type-strain genomes for metagenomic binning, comparative biology and taxonomic classification.</title>
        <authorList>
            <person name="Goeker M."/>
        </authorList>
    </citation>
    <scope>NUCLEOTIDE SEQUENCE [LARGE SCALE GENOMIC DNA]</scope>
    <source>
        <strain evidence="3 4">DSM 44704</strain>
    </source>
</reference>
<proteinExistence type="predicted"/>
<dbReference type="Proteomes" id="UP000247569">
    <property type="component" value="Unassembled WGS sequence"/>
</dbReference>
<dbReference type="Gene3D" id="2.40.320.10">
    <property type="entry name" value="Hypothetical Protein Pfu-838710-001"/>
    <property type="match status" value="1"/>
</dbReference>
<sequence length="479" mass="53179">MKDVLERETKWEVDREFTLPAIDDLVPGGHVEETSVELTSTYFDTAERDLLTHRLTLRRRAGDDESGWQLKVPQADGRVEVTAAWSEELPRELAEVVTGAALGRELNVVTTIHTLRNRHRVLGPDGELIIEIDDDVVQTTPVPGETDALAWREIEVELGPHTDTMPEILVERLTEAGAARSKYPSKLSRVLPPPSGPAMPGSKAERALRDYLTAQIDAIFAGDVALRRGEDPIHDTRVATRRLRSTLRVFGKLLDPAAIDGVADELKWYAGLLGEVRDCHVQRRRLADKVAELPLELVLGPVAARIDATLLERQVTRRKALAEAMDSPRYLALLAALRTWQSRPPCTIGIGKGQLVRRADRAAHKADRRLAEALRDQRDESLHRARKAAKRARYAAELYQPVRASAKANIKYYKKIQSVLGDYNDGVVSAAFLWRIATSAGTTGGENGFTYGLLYANEKHAAKDARDKITAIAGRRETD</sequence>
<dbReference type="PANTHER" id="PTHR39339:SF1">
    <property type="entry name" value="CHAD DOMAIN-CONTAINING PROTEIN"/>
    <property type="match status" value="1"/>
</dbReference>
<dbReference type="Pfam" id="PF05235">
    <property type="entry name" value="CHAD"/>
    <property type="match status" value="1"/>
</dbReference>
<dbReference type="InterPro" id="IPR033469">
    <property type="entry name" value="CYTH-like_dom_sf"/>
</dbReference>
<dbReference type="SMART" id="SM00880">
    <property type="entry name" value="CHAD"/>
    <property type="match status" value="1"/>
</dbReference>
<dbReference type="InterPro" id="IPR038186">
    <property type="entry name" value="CHAD_dom_sf"/>
</dbReference>
<feature type="domain" description="CHAD" evidence="2">
    <location>
        <begin position="201"/>
        <end position="478"/>
    </location>
</feature>
<dbReference type="PROSITE" id="PS51708">
    <property type="entry name" value="CHAD"/>
    <property type="match status" value="1"/>
</dbReference>
<protein>
    <submittedName>
        <fullName evidence="3">CHAD domain-containing protein</fullName>
    </submittedName>
</protein>
<dbReference type="OrthoDB" id="9777271at2"/>
<feature type="domain" description="CYTH" evidence="1">
    <location>
        <begin position="4"/>
        <end position="189"/>
    </location>
</feature>
<comment type="caution">
    <text evidence="3">The sequence shown here is derived from an EMBL/GenBank/DDBJ whole genome shotgun (WGS) entry which is preliminary data.</text>
</comment>
<dbReference type="InterPro" id="IPR023577">
    <property type="entry name" value="CYTH_domain"/>
</dbReference>
<dbReference type="SUPFAM" id="SSF55154">
    <property type="entry name" value="CYTH-like phosphatases"/>
    <property type="match status" value="1"/>
</dbReference>
<evidence type="ECO:0000259" key="1">
    <source>
        <dbReference type="PROSITE" id="PS51707"/>
    </source>
</evidence>